<proteinExistence type="predicted"/>
<dbReference type="Proteomes" id="UP000663671">
    <property type="component" value="Chromosome 1"/>
</dbReference>
<evidence type="ECO:0000313" key="1">
    <source>
        <dbReference type="EMBL" id="QSS64336.1"/>
    </source>
</evidence>
<dbReference type="OrthoDB" id="9999821at2759"/>
<protein>
    <submittedName>
        <fullName evidence="1">Uncharacterized protein</fullName>
    </submittedName>
</protein>
<evidence type="ECO:0000313" key="2">
    <source>
        <dbReference type="Proteomes" id="UP000663671"/>
    </source>
</evidence>
<dbReference type="AlphaFoldDB" id="A0A8A1MCV4"/>
<accession>A0A8A1MCV4</accession>
<dbReference type="VEuPathDB" id="FungiDB:I7I51_01402"/>
<reference evidence="1" key="1">
    <citation type="submission" date="2021-01" db="EMBL/GenBank/DDBJ databases">
        <title>Chromosome-level genome assembly of a human fungal pathogen reveals clustering of transcriptionally co-regulated genes.</title>
        <authorList>
            <person name="Voorhies M."/>
            <person name="Cohen S."/>
            <person name="Shea T.P."/>
            <person name="Petrus S."/>
            <person name="Munoz J.F."/>
            <person name="Poplawski S."/>
            <person name="Goldman W.E."/>
            <person name="Michael T."/>
            <person name="Cuomo C.A."/>
            <person name="Sil A."/>
            <person name="Beyhan S."/>
        </authorList>
    </citation>
    <scope>NUCLEOTIDE SEQUENCE</scope>
    <source>
        <strain evidence="1">WU24</strain>
    </source>
</reference>
<dbReference type="EMBL" id="CP069114">
    <property type="protein sequence ID" value="QSS64336.1"/>
    <property type="molecule type" value="Genomic_DNA"/>
</dbReference>
<sequence>RDGVLIDDSADLILNRCDDQLMKGETKHLIVVLSVPIAYPRLVLRGLRMFSRVGRVIP</sequence>
<gene>
    <name evidence="1" type="ORF">I7I51_01402</name>
</gene>
<feature type="non-terminal residue" evidence="1">
    <location>
        <position position="58"/>
    </location>
</feature>
<name>A0A8A1MCV4_AJECA</name>
<organism evidence="1 2">
    <name type="scientific">Ajellomyces capsulatus</name>
    <name type="common">Darling's disease fungus</name>
    <name type="synonym">Histoplasma capsulatum</name>
    <dbReference type="NCBI Taxonomy" id="5037"/>
    <lineage>
        <taxon>Eukaryota</taxon>
        <taxon>Fungi</taxon>
        <taxon>Dikarya</taxon>
        <taxon>Ascomycota</taxon>
        <taxon>Pezizomycotina</taxon>
        <taxon>Eurotiomycetes</taxon>
        <taxon>Eurotiomycetidae</taxon>
        <taxon>Onygenales</taxon>
        <taxon>Ajellomycetaceae</taxon>
        <taxon>Histoplasma</taxon>
    </lineage>
</organism>